<dbReference type="AlphaFoldDB" id="A0A8J3QYE3"/>
<dbReference type="EMBL" id="BONZ01000066">
    <property type="protein sequence ID" value="GIH18377.1"/>
    <property type="molecule type" value="Genomic_DNA"/>
</dbReference>
<dbReference type="PANTHER" id="PTHR43744">
    <property type="entry name" value="ABC TRANSPORTER PERMEASE PROTEIN MG189-RELATED-RELATED"/>
    <property type="match status" value="1"/>
</dbReference>
<comment type="similarity">
    <text evidence="7">Belongs to the binding-protein-dependent transport system permease family.</text>
</comment>
<feature type="transmembrane region" description="Helical" evidence="7">
    <location>
        <begin position="132"/>
        <end position="154"/>
    </location>
</feature>
<evidence type="ECO:0000256" key="3">
    <source>
        <dbReference type="ARBA" id="ARBA00022475"/>
    </source>
</evidence>
<feature type="transmembrane region" description="Helical" evidence="7">
    <location>
        <begin position="94"/>
        <end position="120"/>
    </location>
</feature>
<organism evidence="10 11">
    <name type="scientific">Rugosimonospora africana</name>
    <dbReference type="NCBI Taxonomy" id="556532"/>
    <lineage>
        <taxon>Bacteria</taxon>
        <taxon>Bacillati</taxon>
        <taxon>Actinomycetota</taxon>
        <taxon>Actinomycetes</taxon>
        <taxon>Micromonosporales</taxon>
        <taxon>Micromonosporaceae</taxon>
        <taxon>Rugosimonospora</taxon>
    </lineage>
</organism>
<accession>A0A8J3QYE3</accession>
<comment type="subcellular location">
    <subcellularLocation>
        <location evidence="1 7">Cell membrane</location>
        <topology evidence="1 7">Multi-pass membrane protein</topology>
    </subcellularLocation>
</comment>
<dbReference type="InterPro" id="IPR000515">
    <property type="entry name" value="MetI-like"/>
</dbReference>
<feature type="transmembrane region" description="Helical" evidence="7">
    <location>
        <begin position="30"/>
        <end position="54"/>
    </location>
</feature>
<evidence type="ECO:0000313" key="11">
    <source>
        <dbReference type="Proteomes" id="UP000642748"/>
    </source>
</evidence>
<feature type="region of interest" description="Disordered" evidence="8">
    <location>
        <begin position="1"/>
        <end position="20"/>
    </location>
</feature>
<keyword evidence="4 7" id="KW-0812">Transmembrane</keyword>
<dbReference type="PANTHER" id="PTHR43744:SF12">
    <property type="entry name" value="ABC TRANSPORTER PERMEASE PROTEIN MG189-RELATED"/>
    <property type="match status" value="1"/>
</dbReference>
<evidence type="ECO:0000313" key="10">
    <source>
        <dbReference type="EMBL" id="GIH18377.1"/>
    </source>
</evidence>
<dbReference type="RefSeq" id="WP_203921891.1">
    <property type="nucleotide sequence ID" value="NZ_BONZ01000066.1"/>
</dbReference>
<dbReference type="GO" id="GO:0005886">
    <property type="term" value="C:plasma membrane"/>
    <property type="evidence" value="ECO:0007669"/>
    <property type="project" value="UniProtKB-SubCell"/>
</dbReference>
<name>A0A8J3QYE3_9ACTN</name>
<evidence type="ECO:0000256" key="6">
    <source>
        <dbReference type="ARBA" id="ARBA00023136"/>
    </source>
</evidence>
<feature type="transmembrane region" description="Helical" evidence="7">
    <location>
        <begin position="174"/>
        <end position="195"/>
    </location>
</feature>
<keyword evidence="5 7" id="KW-1133">Transmembrane helix</keyword>
<dbReference type="Gene3D" id="1.10.3720.10">
    <property type="entry name" value="MetI-like"/>
    <property type="match status" value="1"/>
</dbReference>
<evidence type="ECO:0000256" key="1">
    <source>
        <dbReference type="ARBA" id="ARBA00004651"/>
    </source>
</evidence>
<feature type="domain" description="ABC transmembrane type-1" evidence="9">
    <location>
        <begin position="95"/>
        <end position="300"/>
    </location>
</feature>
<gene>
    <name evidence="10" type="ORF">Raf01_65490</name>
</gene>
<keyword evidence="6 7" id="KW-0472">Membrane</keyword>
<evidence type="ECO:0000256" key="4">
    <source>
        <dbReference type="ARBA" id="ARBA00022692"/>
    </source>
</evidence>
<sequence length="314" mass="34456">MTINTRDSSTKASAARPAVVPAKKKRKSEVGVLSSFGHVALLIWAILVLGPMLWTLLASFKNNTEIFGSAWALPHHLRWGNYARAWNKAHLGTYFFNSVIVVALSTFGTMLFGSMAAYVLARYKFIGNRFIYYLFLAGLAFPVFLALSPLFFVVKNLGTVPLIGQFITLNTRGGLVLVYIAYSLPFTVFFLSAFFKTLPTSVAEAAMIDGASHTKLFFRVMLPMAKPGLISIGIFNIIGQWAQYNIPVVLMSDTTDKSKWVLTQGIADISTQAGYQSDWAALFAALVLAILPMILVYAVFQRQIQSGLTAGAVK</sequence>
<keyword evidence="11" id="KW-1185">Reference proteome</keyword>
<evidence type="ECO:0000259" key="9">
    <source>
        <dbReference type="PROSITE" id="PS50928"/>
    </source>
</evidence>
<evidence type="ECO:0000256" key="2">
    <source>
        <dbReference type="ARBA" id="ARBA00022448"/>
    </source>
</evidence>
<feature type="transmembrane region" description="Helical" evidence="7">
    <location>
        <begin position="279"/>
        <end position="300"/>
    </location>
</feature>
<feature type="compositionally biased region" description="Low complexity" evidence="8">
    <location>
        <begin position="11"/>
        <end position="20"/>
    </location>
</feature>
<dbReference type="GO" id="GO:0055085">
    <property type="term" value="P:transmembrane transport"/>
    <property type="evidence" value="ECO:0007669"/>
    <property type="project" value="InterPro"/>
</dbReference>
<reference evidence="10" key="1">
    <citation type="submission" date="2021-01" db="EMBL/GenBank/DDBJ databases">
        <title>Whole genome shotgun sequence of Rugosimonospora africana NBRC 104875.</title>
        <authorList>
            <person name="Komaki H."/>
            <person name="Tamura T."/>
        </authorList>
    </citation>
    <scope>NUCLEOTIDE SEQUENCE</scope>
    <source>
        <strain evidence="10">NBRC 104875</strain>
    </source>
</reference>
<evidence type="ECO:0000256" key="7">
    <source>
        <dbReference type="RuleBase" id="RU363032"/>
    </source>
</evidence>
<dbReference type="CDD" id="cd06261">
    <property type="entry name" value="TM_PBP2"/>
    <property type="match status" value="1"/>
</dbReference>
<evidence type="ECO:0000256" key="8">
    <source>
        <dbReference type="SAM" id="MobiDB-lite"/>
    </source>
</evidence>
<dbReference type="InterPro" id="IPR035906">
    <property type="entry name" value="MetI-like_sf"/>
</dbReference>
<dbReference type="Proteomes" id="UP000642748">
    <property type="component" value="Unassembled WGS sequence"/>
</dbReference>
<dbReference type="Pfam" id="PF00528">
    <property type="entry name" value="BPD_transp_1"/>
    <property type="match status" value="1"/>
</dbReference>
<feature type="transmembrane region" description="Helical" evidence="7">
    <location>
        <begin position="216"/>
        <end position="238"/>
    </location>
</feature>
<dbReference type="PROSITE" id="PS50928">
    <property type="entry name" value="ABC_TM1"/>
    <property type="match status" value="1"/>
</dbReference>
<evidence type="ECO:0000256" key="5">
    <source>
        <dbReference type="ARBA" id="ARBA00022989"/>
    </source>
</evidence>
<keyword evidence="2 7" id="KW-0813">Transport</keyword>
<dbReference type="SUPFAM" id="SSF161098">
    <property type="entry name" value="MetI-like"/>
    <property type="match status" value="1"/>
</dbReference>
<comment type="caution">
    <text evidence="10">The sequence shown here is derived from an EMBL/GenBank/DDBJ whole genome shotgun (WGS) entry which is preliminary data.</text>
</comment>
<keyword evidence="3" id="KW-1003">Cell membrane</keyword>
<protein>
    <submittedName>
        <fullName evidence="10">Sugar ABC transporter permease</fullName>
    </submittedName>
</protein>
<proteinExistence type="inferred from homology"/>